<comment type="subcellular location">
    <subcellularLocation>
        <location evidence="1">Cell membrane</location>
        <topology evidence="1">Multi-pass membrane protein</topology>
    </subcellularLocation>
</comment>
<dbReference type="Gene3D" id="1.20.1560.10">
    <property type="entry name" value="ABC transporter type 1, transmembrane domain"/>
    <property type="match status" value="2"/>
</dbReference>
<feature type="domain" description="ABC transmembrane type-1" evidence="16">
    <location>
        <begin position="1002"/>
        <end position="1292"/>
    </location>
</feature>
<keyword evidence="10 14" id="KW-1133">Transmembrane helix</keyword>
<evidence type="ECO:0000256" key="9">
    <source>
        <dbReference type="ARBA" id="ARBA00022967"/>
    </source>
</evidence>
<feature type="transmembrane region" description="Helical" evidence="14">
    <location>
        <begin position="392"/>
        <end position="412"/>
    </location>
</feature>
<dbReference type="FunFam" id="3.40.50.300:FF:000074">
    <property type="entry name" value="Multidrug resistance-associated protein 5 isoform 1"/>
    <property type="match status" value="1"/>
</dbReference>
<keyword evidence="17" id="KW-1185">Reference proteome</keyword>
<comment type="catalytic activity">
    <reaction evidence="13">
        <text>leukotriene C4(in) + ATP + H2O = leukotriene C4(out) + ADP + phosphate + H(+)</text>
        <dbReference type="Rhea" id="RHEA:38963"/>
        <dbReference type="ChEBI" id="CHEBI:15377"/>
        <dbReference type="ChEBI" id="CHEBI:15378"/>
        <dbReference type="ChEBI" id="CHEBI:30616"/>
        <dbReference type="ChEBI" id="CHEBI:43474"/>
        <dbReference type="ChEBI" id="CHEBI:57973"/>
        <dbReference type="ChEBI" id="CHEBI:456216"/>
    </reaction>
    <physiologicalReaction direction="left-to-right" evidence="13">
        <dbReference type="Rhea" id="RHEA:38964"/>
    </physiologicalReaction>
</comment>
<feature type="transmembrane region" description="Helical" evidence="14">
    <location>
        <begin position="999"/>
        <end position="1021"/>
    </location>
</feature>
<accession>A0A914UIR0</accession>
<protein>
    <recommendedName>
        <fullName evidence="12">ABC-type glutathione-S-conjugate transporter</fullName>
        <ecNumber evidence="12">7.6.2.3</ecNumber>
    </recommendedName>
</protein>
<evidence type="ECO:0000256" key="4">
    <source>
        <dbReference type="ARBA" id="ARBA00022475"/>
    </source>
</evidence>
<feature type="transmembrane region" description="Helical" evidence="14">
    <location>
        <begin position="1233"/>
        <end position="1255"/>
    </location>
</feature>
<evidence type="ECO:0000256" key="7">
    <source>
        <dbReference type="ARBA" id="ARBA00022741"/>
    </source>
</evidence>
<keyword evidence="5 14" id="KW-0812">Transmembrane</keyword>
<dbReference type="GO" id="GO:0016887">
    <property type="term" value="F:ATP hydrolysis activity"/>
    <property type="evidence" value="ECO:0007669"/>
    <property type="project" value="InterPro"/>
</dbReference>
<dbReference type="FunFam" id="1.20.1560.10:FF:000100">
    <property type="entry name" value="ABC transporter ATP-binding protein"/>
    <property type="match status" value="1"/>
</dbReference>
<dbReference type="PANTHER" id="PTHR24223">
    <property type="entry name" value="ATP-BINDING CASSETTE SUB-FAMILY C"/>
    <property type="match status" value="1"/>
</dbReference>
<dbReference type="InterPro" id="IPR036640">
    <property type="entry name" value="ABC1_TM_sf"/>
</dbReference>
<proteinExistence type="inferred from homology"/>
<dbReference type="GO" id="GO:0005524">
    <property type="term" value="F:ATP binding"/>
    <property type="evidence" value="ECO:0007669"/>
    <property type="project" value="UniProtKB-KW"/>
</dbReference>
<evidence type="ECO:0000256" key="5">
    <source>
        <dbReference type="ARBA" id="ARBA00022692"/>
    </source>
</evidence>
<dbReference type="InterPro" id="IPR027417">
    <property type="entry name" value="P-loop_NTPase"/>
</dbReference>
<feature type="transmembrane region" description="Helical" evidence="14">
    <location>
        <begin position="1050"/>
        <end position="1073"/>
    </location>
</feature>
<keyword evidence="8" id="KW-0067">ATP-binding</keyword>
<dbReference type="GO" id="GO:0015431">
    <property type="term" value="F:ABC-type glutathione S-conjugate transporter activity"/>
    <property type="evidence" value="ECO:0007669"/>
    <property type="project" value="UniProtKB-EC"/>
</dbReference>
<dbReference type="InterPro" id="IPR017871">
    <property type="entry name" value="ABC_transporter-like_CS"/>
</dbReference>
<keyword evidence="11 14" id="KW-0472">Membrane</keyword>
<keyword evidence="7" id="KW-0547">Nucleotide-binding</keyword>
<keyword evidence="3" id="KW-0813">Transport</keyword>
<dbReference type="PROSITE" id="PS50893">
    <property type="entry name" value="ABC_TRANSPORTER_2"/>
    <property type="match status" value="2"/>
</dbReference>
<feature type="domain" description="ABC transporter" evidence="15">
    <location>
        <begin position="651"/>
        <end position="876"/>
    </location>
</feature>
<evidence type="ECO:0000259" key="15">
    <source>
        <dbReference type="PROSITE" id="PS50893"/>
    </source>
</evidence>
<evidence type="ECO:0000256" key="13">
    <source>
        <dbReference type="ARBA" id="ARBA00047523"/>
    </source>
</evidence>
<evidence type="ECO:0000256" key="12">
    <source>
        <dbReference type="ARBA" id="ARBA00024220"/>
    </source>
</evidence>
<evidence type="ECO:0000259" key="16">
    <source>
        <dbReference type="PROSITE" id="PS50929"/>
    </source>
</evidence>
<dbReference type="Pfam" id="PF24357">
    <property type="entry name" value="TMD0_ABC"/>
    <property type="match status" value="1"/>
</dbReference>
<dbReference type="WBParaSite" id="PSAMB.scaffold1023size36955.g10318.t1">
    <property type="protein sequence ID" value="PSAMB.scaffold1023size36955.g10318.t1"/>
    <property type="gene ID" value="PSAMB.scaffold1023size36955.g10318"/>
</dbReference>
<dbReference type="Pfam" id="PF00664">
    <property type="entry name" value="ABC_membrane"/>
    <property type="match status" value="2"/>
</dbReference>
<dbReference type="EC" id="7.6.2.3" evidence="12"/>
<feature type="transmembrane region" description="Helical" evidence="14">
    <location>
        <begin position="1125"/>
        <end position="1143"/>
    </location>
</feature>
<dbReference type="InterPro" id="IPR050173">
    <property type="entry name" value="ABC_transporter_C-like"/>
</dbReference>
<keyword evidence="6" id="KW-0677">Repeat</keyword>
<feature type="transmembrane region" description="Helical" evidence="14">
    <location>
        <begin position="181"/>
        <end position="198"/>
    </location>
</feature>
<dbReference type="CDD" id="cd18603">
    <property type="entry name" value="ABC_6TM_MRP1_2_3_6_D2_like"/>
    <property type="match status" value="1"/>
</dbReference>
<dbReference type="GO" id="GO:0005886">
    <property type="term" value="C:plasma membrane"/>
    <property type="evidence" value="ECO:0007669"/>
    <property type="project" value="UniProtKB-SubCell"/>
</dbReference>
<dbReference type="InterPro" id="IPR011527">
    <property type="entry name" value="ABC1_TM_dom"/>
</dbReference>
<dbReference type="CDD" id="cd03244">
    <property type="entry name" value="ABCC_MRP_domain2"/>
    <property type="match status" value="1"/>
</dbReference>
<dbReference type="FunFam" id="3.40.50.300:FF:000293">
    <property type="entry name" value="ATP binding cassette subfamily C member 1"/>
    <property type="match status" value="1"/>
</dbReference>
<feature type="transmembrane region" description="Helical" evidence="14">
    <location>
        <begin position="1149"/>
        <end position="1168"/>
    </location>
</feature>
<dbReference type="InterPro" id="IPR056227">
    <property type="entry name" value="TMD0_ABC"/>
</dbReference>
<dbReference type="InterPro" id="IPR003593">
    <property type="entry name" value="AAA+_ATPase"/>
</dbReference>
<dbReference type="PROSITE" id="PS00211">
    <property type="entry name" value="ABC_TRANSPORTER_1"/>
    <property type="match status" value="2"/>
</dbReference>
<comment type="similarity">
    <text evidence="2">Belongs to the ABC transporter superfamily. ABCC family. Conjugate transporter (TC 3.A.1.208) subfamily.</text>
</comment>
<feature type="transmembrane region" description="Helical" evidence="14">
    <location>
        <begin position="80"/>
        <end position="98"/>
    </location>
</feature>
<evidence type="ECO:0000256" key="11">
    <source>
        <dbReference type="ARBA" id="ARBA00023136"/>
    </source>
</evidence>
<feature type="domain" description="ABC transmembrane type-1" evidence="16">
    <location>
        <begin position="336"/>
        <end position="616"/>
    </location>
</feature>
<dbReference type="NCBIfam" id="TIGR00957">
    <property type="entry name" value="MRP_assoc_pro"/>
    <property type="match status" value="1"/>
</dbReference>
<dbReference type="CDD" id="cd18595">
    <property type="entry name" value="ABC_6TM_MRP1_2_3_6_D1_like"/>
    <property type="match status" value="1"/>
</dbReference>
<keyword evidence="4" id="KW-1003">Cell membrane</keyword>
<dbReference type="Gene3D" id="3.40.50.300">
    <property type="entry name" value="P-loop containing nucleotide triphosphate hydrolases"/>
    <property type="match status" value="2"/>
</dbReference>
<evidence type="ECO:0000256" key="1">
    <source>
        <dbReference type="ARBA" id="ARBA00004651"/>
    </source>
</evidence>
<name>A0A914UIR0_9BILA</name>
<evidence type="ECO:0000313" key="17">
    <source>
        <dbReference type="Proteomes" id="UP000887566"/>
    </source>
</evidence>
<keyword evidence="9" id="KW-1278">Translocase</keyword>
<sequence>MPSSNATLTGLDAFCGDVFWDYGNVPSAAVPDFSVCFQHTVLVWVPSAFFWIFAPILALQLRREDSPSIPWSLQVLAKMALSLILVLDAAAVLITTIVESLNGENPSGVQYVYPTILLITMSAICVSMYICRVRGKITSGVLFLSHLIFGLAGIPEFYWWIQQAADPNTFSSLDLPRFAAFIVWFPVIWFQVVLLCFADKRASYEKYHVGQEKPSPELHSSFLSRVTLSWFNPIPAIGIKKPLVIEDLYNLNKTSESRYLVPLWEKEWEKAMQEHETRKEAFYQENTIKNGGTDPTKTKAKLEDIQIKLGKSNKPPKPPSIIWRLFKLFWSDIVRATIVKAAADSLQVVNPLLLSILITFAEDRTAPLWQGIGIAVAMFVTSEMRSFFLMKYFYLMFRAGINIQSVLIAAVYKKTLRLSNAARRQKTAGEIVNLMAIDADRFQLITPQIQQYWSSPFQIILAMIFLWRTLGPSVITGILVMVIFIPLNFGISIFVKKLQVKQMRCKDERIKMTNEVLNGIKVIKLYAWEKSMERLIEEIRNREIALIRKAALLKTVVDTCNLASPFLVAVLTFATYILSDPSHILTPSKAFVSLTLFNQLRVPMTQIADLVSQTVQVMVSNKRLKDFLAAEELCPTTIDKRPTVDDFADTVETRDAAFSWDKSDPMPTLKDINILAPKGNLIAIVGKVGAGKSSLLSAVLGEMDKLRGYVGSRGKVAYVPQLCWIQNITLRDNIVFGKPFDQKFYDRVVDACALRPDLAILPAGDLTEIGEKGINLSGGQKARVSLARAVYQNYDVYLLDDPLSAVDSHVGKHIFDNVIGPDGMLRNKTRILVTHGLTYLKYADPIVCLVDGKITEAGSYADLMKSGAAFAQLIEELSSEKEEKEEPFGEEEVEEMEEIIDDLTDITYVEVSMDTDMQRRPVFQTQTSTVSNMANRDRSSSDAFVRKRISSIASGGAGAPLTTSTEAKKGTKLIQVERAETGRVKFNVYLKYFHSMSNLLSFGFFAGMITNSALSMGRSIWLSHWSNDAAHIKASGSNGTEELMPVGTRLGVYAAIGFTEVGAMAVGLTSLMLGGVVASRNLHAPLVHNLLRSPMSFFDTTPIGRVLNRCGKEIETIDLRLAQNFRFFAICILQVISTLIIIVMSTPMFIVVVIPLAIIYIYALRYYIATSRQLKRLESITRSPIYSHFGESIQGAPSIRAYGLVDEFCQMSEQKVDTHLRCKYLNLIANRWLSVRLELVGNCVVLFAALFAVLSREWNPVSAGVIGLSVSYSLNITNFLNMAVRQVSDLETNIVSVERVKEYTETPTEAAWESAPGKKPPSGWPKHGRVQIENYSTRYRPGLSLVLRGLTADIAAGEKVGIVGRTGAGKSSMALSLFRLIEAAEGRISIDGEDVSAMGLHDLRSNLTIIPQDPVLFSGTLRINLDPFGLNNDVDIWIALEHAHLKEFVTSLPKKLDHEITEGGDNLSVGQRQLICLARALLRKSKVLILDEATAAVDVSTDALIQKTIRKEFAECTVLTVAHRLNTILDYDRVMVLDHGSISEFDSPQSLLANSNSVFYSMVKDANLIG</sequence>
<evidence type="ECO:0000256" key="2">
    <source>
        <dbReference type="ARBA" id="ARBA00009726"/>
    </source>
</evidence>
<evidence type="ECO:0000256" key="10">
    <source>
        <dbReference type="ARBA" id="ARBA00022989"/>
    </source>
</evidence>
<dbReference type="CDD" id="cd03250">
    <property type="entry name" value="ABCC_MRP_domain1"/>
    <property type="match status" value="1"/>
</dbReference>
<dbReference type="InterPro" id="IPR005292">
    <property type="entry name" value="MRP"/>
</dbReference>
<dbReference type="InterPro" id="IPR003439">
    <property type="entry name" value="ABC_transporter-like_ATP-bd"/>
</dbReference>
<dbReference type="PROSITE" id="PS50929">
    <property type="entry name" value="ABC_TM1F"/>
    <property type="match status" value="2"/>
</dbReference>
<feature type="transmembrane region" description="Helical" evidence="14">
    <location>
        <begin position="41"/>
        <end position="59"/>
    </location>
</feature>
<evidence type="ECO:0000256" key="3">
    <source>
        <dbReference type="ARBA" id="ARBA00022448"/>
    </source>
</evidence>
<feature type="transmembrane region" description="Helical" evidence="14">
    <location>
        <begin position="110"/>
        <end position="130"/>
    </location>
</feature>
<dbReference type="Pfam" id="PF00005">
    <property type="entry name" value="ABC_tran"/>
    <property type="match status" value="2"/>
</dbReference>
<feature type="transmembrane region" description="Helical" evidence="14">
    <location>
        <begin position="474"/>
        <end position="495"/>
    </location>
</feature>
<reference evidence="18" key="1">
    <citation type="submission" date="2022-11" db="UniProtKB">
        <authorList>
            <consortium name="WormBaseParasite"/>
        </authorList>
    </citation>
    <scope>IDENTIFICATION</scope>
</reference>
<dbReference type="SUPFAM" id="SSF52540">
    <property type="entry name" value="P-loop containing nucleoside triphosphate hydrolases"/>
    <property type="match status" value="2"/>
</dbReference>
<dbReference type="FunFam" id="1.20.1560.10:FF:000081">
    <property type="entry name" value="Protein CBG24505"/>
    <property type="match status" value="1"/>
</dbReference>
<evidence type="ECO:0000256" key="6">
    <source>
        <dbReference type="ARBA" id="ARBA00022737"/>
    </source>
</evidence>
<evidence type="ECO:0000256" key="14">
    <source>
        <dbReference type="SAM" id="Phobius"/>
    </source>
</evidence>
<evidence type="ECO:0000313" key="18">
    <source>
        <dbReference type="WBParaSite" id="PSAMB.scaffold1023size36955.g10318.t1"/>
    </source>
</evidence>
<feature type="domain" description="ABC transporter" evidence="15">
    <location>
        <begin position="1330"/>
        <end position="1564"/>
    </location>
</feature>
<dbReference type="SMART" id="SM00382">
    <property type="entry name" value="AAA"/>
    <property type="match status" value="2"/>
</dbReference>
<dbReference type="SUPFAM" id="SSF90123">
    <property type="entry name" value="ABC transporter transmembrane region"/>
    <property type="match status" value="2"/>
</dbReference>
<dbReference type="PANTHER" id="PTHR24223:SF342">
    <property type="entry name" value="MULTIDRUG RESISTANCE-ASSOCIATED PROTEIN 1"/>
    <property type="match status" value="1"/>
</dbReference>
<feature type="transmembrane region" description="Helical" evidence="14">
    <location>
        <begin position="142"/>
        <end position="161"/>
    </location>
</feature>
<evidence type="ECO:0000256" key="8">
    <source>
        <dbReference type="ARBA" id="ARBA00022840"/>
    </source>
</evidence>
<organism evidence="17 18">
    <name type="scientific">Plectus sambesii</name>
    <dbReference type="NCBI Taxonomy" id="2011161"/>
    <lineage>
        <taxon>Eukaryota</taxon>
        <taxon>Metazoa</taxon>
        <taxon>Ecdysozoa</taxon>
        <taxon>Nematoda</taxon>
        <taxon>Chromadorea</taxon>
        <taxon>Plectida</taxon>
        <taxon>Plectina</taxon>
        <taxon>Plectoidea</taxon>
        <taxon>Plectidae</taxon>
        <taxon>Plectus</taxon>
    </lineage>
</organism>
<dbReference type="Proteomes" id="UP000887566">
    <property type="component" value="Unplaced"/>
</dbReference>